<feature type="region of interest" description="Disordered" evidence="5">
    <location>
        <begin position="313"/>
        <end position="339"/>
    </location>
</feature>
<comment type="catalytic activity">
    <reaction evidence="4">
        <text>isochorismate + H2O = (2S,3S)-2,3-dihydroxy-2,3-dihydrobenzoate + pyruvate</text>
        <dbReference type="Rhea" id="RHEA:11112"/>
        <dbReference type="ChEBI" id="CHEBI:15361"/>
        <dbReference type="ChEBI" id="CHEBI:15377"/>
        <dbReference type="ChEBI" id="CHEBI:29780"/>
        <dbReference type="ChEBI" id="CHEBI:58764"/>
        <dbReference type="EC" id="3.3.2.1"/>
    </reaction>
</comment>
<accession>A0ABM6Z5W4</accession>
<evidence type="ECO:0000256" key="1">
    <source>
        <dbReference type="ARBA" id="ARBA00004924"/>
    </source>
</evidence>
<dbReference type="PANTHER" id="PTHR43540">
    <property type="entry name" value="PEROXYUREIDOACRYLATE/UREIDOACRYLATE AMIDOHYDROLASE-RELATED"/>
    <property type="match status" value="1"/>
</dbReference>
<dbReference type="InterPro" id="IPR036736">
    <property type="entry name" value="ACP-like_sf"/>
</dbReference>
<name>A0ABM6Z5W4_9ACTO</name>
<feature type="domain" description="Carrier" evidence="6">
    <location>
        <begin position="233"/>
        <end position="309"/>
    </location>
</feature>
<dbReference type="PROSITE" id="PS50075">
    <property type="entry name" value="CARRIER"/>
    <property type="match status" value="1"/>
</dbReference>
<dbReference type="RefSeq" id="WP_120205232.1">
    <property type="nucleotide sequence ID" value="NZ_CP032514.1"/>
</dbReference>
<reference evidence="7 8" key="1">
    <citation type="submission" date="2018-09" db="EMBL/GenBank/DDBJ databases">
        <authorList>
            <person name="Li J."/>
        </authorList>
    </citation>
    <scope>NUCLEOTIDE SEQUENCE [LARGE SCALE GENOMIC DNA]</scope>
    <source>
        <strain evidence="7 8">2129</strain>
    </source>
</reference>
<dbReference type="InterPro" id="IPR000868">
    <property type="entry name" value="Isochorismatase-like_dom"/>
</dbReference>
<feature type="region of interest" description="Disordered" evidence="5">
    <location>
        <begin position="1"/>
        <end position="21"/>
    </location>
</feature>
<evidence type="ECO:0000313" key="8">
    <source>
        <dbReference type="Proteomes" id="UP000273001"/>
    </source>
</evidence>
<protein>
    <recommendedName>
        <fullName evidence="2">isochorismatase</fullName>
        <ecNumber evidence="2">3.3.2.1</ecNumber>
    </recommendedName>
</protein>
<evidence type="ECO:0000256" key="5">
    <source>
        <dbReference type="SAM" id="MobiDB-lite"/>
    </source>
</evidence>
<organism evidence="7 8">
    <name type="scientific">Actinomyces lilanjuaniae</name>
    <dbReference type="NCBI Taxonomy" id="2321394"/>
    <lineage>
        <taxon>Bacteria</taxon>
        <taxon>Bacillati</taxon>
        <taxon>Actinomycetota</taxon>
        <taxon>Actinomycetes</taxon>
        <taxon>Actinomycetales</taxon>
        <taxon>Actinomycetaceae</taxon>
        <taxon>Actinomyces</taxon>
    </lineage>
</organism>
<sequence length="339" mass="36880">MIPQEIRYQTPIQPLPPSRAPWEPDPDRAVLLVHDMQEHFLSAYVPGEEPLPGLLHGVAEMVRLARLRGVPVVYTAQPAHQGRQERGLLQDLWGQGVADDEHAAIVPEVAPGPRDTVLTKRRYDAFEGTGLHELMGALGRDQLVITGVYAHIGCLATALRAFVLDLRPFLVADAVADLGADEHRMALELVSRSCGVVTDLSRMRQVLEGPGGPERPTQHQEGEQEGREPGQARPYPTSLGELAAQLEETTSTPADGITPDSELPSIGVDSVRMMMLTEAWSTLEAEVDFTDMVQCRTVADLADLLETTHGFTMAAPQKGPSERVPSRPHARRGGTDGGR</sequence>
<dbReference type="SUPFAM" id="SSF52499">
    <property type="entry name" value="Isochorismatase-like hydrolases"/>
    <property type="match status" value="1"/>
</dbReference>
<comment type="pathway">
    <text evidence="1">Siderophore biosynthesis.</text>
</comment>
<dbReference type="Gene3D" id="3.40.50.850">
    <property type="entry name" value="Isochorismatase-like"/>
    <property type="match status" value="1"/>
</dbReference>
<dbReference type="PANTHER" id="PTHR43540:SF3">
    <property type="entry name" value="ENTEROBACTIN SYNTHASE COMPONENT B"/>
    <property type="match status" value="1"/>
</dbReference>
<dbReference type="Pfam" id="PF00550">
    <property type="entry name" value="PP-binding"/>
    <property type="match status" value="1"/>
</dbReference>
<dbReference type="EMBL" id="CP032514">
    <property type="protein sequence ID" value="AYD90392.1"/>
    <property type="molecule type" value="Genomic_DNA"/>
</dbReference>
<dbReference type="SUPFAM" id="SSF47336">
    <property type="entry name" value="ACP-like"/>
    <property type="match status" value="1"/>
</dbReference>
<feature type="region of interest" description="Disordered" evidence="5">
    <location>
        <begin position="206"/>
        <end position="236"/>
    </location>
</feature>
<keyword evidence="8" id="KW-1185">Reference proteome</keyword>
<evidence type="ECO:0000259" key="6">
    <source>
        <dbReference type="PROSITE" id="PS50075"/>
    </source>
</evidence>
<dbReference type="Proteomes" id="UP000273001">
    <property type="component" value="Chromosome"/>
</dbReference>
<keyword evidence="3" id="KW-0378">Hydrolase</keyword>
<proteinExistence type="predicted"/>
<dbReference type="InterPro" id="IPR016291">
    <property type="entry name" value="Isochorismatase"/>
</dbReference>
<dbReference type="PRINTS" id="PR01398">
    <property type="entry name" value="ISCHRISMTASE"/>
</dbReference>
<dbReference type="InterPro" id="IPR036380">
    <property type="entry name" value="Isochorismatase-like_sf"/>
</dbReference>
<feature type="compositionally biased region" description="Basic and acidic residues" evidence="5">
    <location>
        <begin position="216"/>
        <end position="230"/>
    </location>
</feature>
<dbReference type="Gene3D" id="1.10.1200.10">
    <property type="entry name" value="ACP-like"/>
    <property type="match status" value="1"/>
</dbReference>
<dbReference type="InterPro" id="IPR009081">
    <property type="entry name" value="PP-bd_ACP"/>
</dbReference>
<gene>
    <name evidence="7" type="ORF">D5R93_10980</name>
</gene>
<dbReference type="Pfam" id="PF00857">
    <property type="entry name" value="Isochorismatase"/>
    <property type="match status" value="1"/>
</dbReference>
<evidence type="ECO:0000256" key="4">
    <source>
        <dbReference type="ARBA" id="ARBA00048590"/>
    </source>
</evidence>
<dbReference type="EC" id="3.3.2.1" evidence="2"/>
<evidence type="ECO:0000256" key="2">
    <source>
        <dbReference type="ARBA" id="ARBA00012100"/>
    </source>
</evidence>
<evidence type="ECO:0000256" key="3">
    <source>
        <dbReference type="ARBA" id="ARBA00022801"/>
    </source>
</evidence>
<evidence type="ECO:0000313" key="7">
    <source>
        <dbReference type="EMBL" id="AYD90392.1"/>
    </source>
</evidence>
<dbReference type="InterPro" id="IPR050272">
    <property type="entry name" value="Isochorismatase-like_hydrls"/>
</dbReference>